<evidence type="ECO:0000256" key="2">
    <source>
        <dbReference type="ARBA" id="ARBA00023136"/>
    </source>
</evidence>
<dbReference type="GO" id="GO:1990063">
    <property type="term" value="C:Bam protein complex"/>
    <property type="evidence" value="ECO:0007669"/>
    <property type="project" value="TreeGrafter"/>
</dbReference>
<dbReference type="SUPFAM" id="SSF110997">
    <property type="entry name" value="Sporulation related repeat"/>
    <property type="match status" value="1"/>
</dbReference>
<dbReference type="PROSITE" id="PS51257">
    <property type="entry name" value="PROKAR_LIPOPROTEIN"/>
    <property type="match status" value="1"/>
</dbReference>
<keyword evidence="4" id="KW-0564">Palmitate</keyword>
<dbReference type="InterPro" id="IPR037873">
    <property type="entry name" value="BamE-like"/>
</dbReference>
<organism evidence="6 7">
    <name type="scientific">Neiella marina</name>
    <dbReference type="NCBI Taxonomy" id="508461"/>
    <lineage>
        <taxon>Bacteria</taxon>
        <taxon>Pseudomonadati</taxon>
        <taxon>Pseudomonadota</taxon>
        <taxon>Gammaproteobacteria</taxon>
        <taxon>Alteromonadales</taxon>
        <taxon>Echinimonadaceae</taxon>
        <taxon>Neiella</taxon>
    </lineage>
</organism>
<dbReference type="GO" id="GO:0043165">
    <property type="term" value="P:Gram-negative-bacterium-type cell outer membrane assembly"/>
    <property type="evidence" value="ECO:0007669"/>
    <property type="project" value="UniProtKB-UniRule"/>
</dbReference>
<accession>A0A8J2U9L6</accession>
<reference evidence="7" key="1">
    <citation type="journal article" date="2019" name="Int. J. Syst. Evol. Microbiol.">
        <title>The Global Catalogue of Microorganisms (GCM) 10K type strain sequencing project: providing services to taxonomists for standard genome sequencing and annotation.</title>
        <authorList>
            <consortium name="The Broad Institute Genomics Platform"/>
            <consortium name="The Broad Institute Genome Sequencing Center for Infectious Disease"/>
            <person name="Wu L."/>
            <person name="Ma J."/>
        </authorList>
    </citation>
    <scope>NUCLEOTIDE SEQUENCE [LARGE SCALE GENOMIC DNA]</scope>
    <source>
        <strain evidence="7">CGMCC 1.10130</strain>
    </source>
</reference>
<proteinExistence type="inferred from homology"/>
<keyword evidence="7" id="KW-1185">Reference proteome</keyword>
<evidence type="ECO:0000313" key="6">
    <source>
        <dbReference type="EMBL" id="GGA87700.1"/>
    </source>
</evidence>
<dbReference type="GO" id="GO:0030674">
    <property type="term" value="F:protein-macromolecule adaptor activity"/>
    <property type="evidence" value="ECO:0007669"/>
    <property type="project" value="TreeGrafter"/>
</dbReference>
<dbReference type="GO" id="GO:0042834">
    <property type="term" value="F:peptidoglycan binding"/>
    <property type="evidence" value="ECO:0007669"/>
    <property type="project" value="InterPro"/>
</dbReference>
<sequence>MSLLRMLKAAFIALSLLTLSGCSYFSNLVYKIDIPQGNYIDERQVEKLRVGMNKDQVLFVLGTPMANNAFDPNTWSYVYRFKSGRDGSVIERRLVAKFDDTDHLTEVTGDYELHENFHIPVEEDIPEFQQGVEAAAETATTETVDEPVKHNGPEVWAIKVGEFGNPQNVKRLQFQLEQAGYEVNLRPVEAEPGEVVSVFAEIAHSKEALEEKLEVIADLTKTKPIIVKLPPA</sequence>
<dbReference type="OrthoDB" id="9808250at2"/>
<dbReference type="HAMAP" id="MF_00925">
    <property type="entry name" value="OM_assembly_BamE"/>
    <property type="match status" value="1"/>
</dbReference>
<protein>
    <recommendedName>
        <fullName evidence="4">Outer membrane protein assembly factor BamE</fullName>
    </recommendedName>
</protein>
<dbReference type="Pfam" id="PF04355">
    <property type="entry name" value="BamE"/>
    <property type="match status" value="1"/>
</dbReference>
<dbReference type="InterPro" id="IPR026592">
    <property type="entry name" value="BamE"/>
</dbReference>
<comment type="caution">
    <text evidence="6">The sequence shown here is derived from an EMBL/GenBank/DDBJ whole genome shotgun (WGS) entry which is preliminary data.</text>
</comment>
<dbReference type="GO" id="GO:0051205">
    <property type="term" value="P:protein insertion into membrane"/>
    <property type="evidence" value="ECO:0007669"/>
    <property type="project" value="UniProtKB-UniRule"/>
</dbReference>
<dbReference type="RefSeq" id="WP_087506329.1">
    <property type="nucleotide sequence ID" value="NZ_BMDX01000022.1"/>
</dbReference>
<comment type="function">
    <text evidence="4">Part of the outer membrane protein assembly complex, which is involved in assembly and insertion of beta-barrel proteins into the outer membrane.</text>
</comment>
<dbReference type="PANTHER" id="PTHR37482:SF1">
    <property type="entry name" value="OUTER MEMBRANE PROTEIN ASSEMBLY FACTOR BAME"/>
    <property type="match status" value="1"/>
</dbReference>
<comment type="subcellular location">
    <subcellularLocation>
        <location evidence="4">Cell outer membrane</location>
        <topology evidence="4">Lipid-anchor</topology>
    </subcellularLocation>
</comment>
<dbReference type="Gene3D" id="3.30.1450.10">
    <property type="match status" value="1"/>
</dbReference>
<feature type="domain" description="Outer membrane protein assembly factor BamE" evidence="5">
    <location>
        <begin position="37"/>
        <end position="105"/>
    </location>
</feature>
<keyword evidence="4" id="KW-0449">Lipoprotein</keyword>
<evidence type="ECO:0000256" key="3">
    <source>
        <dbReference type="ARBA" id="ARBA00023237"/>
    </source>
</evidence>
<dbReference type="InterPro" id="IPR007450">
    <property type="entry name" value="BamE_dom"/>
</dbReference>
<keyword evidence="2 4" id="KW-0472">Membrane</keyword>
<comment type="subunit">
    <text evidence="4">Part of the Bam complex.</text>
</comment>
<dbReference type="EMBL" id="BMDX01000022">
    <property type="protein sequence ID" value="GGA87700.1"/>
    <property type="molecule type" value="Genomic_DNA"/>
</dbReference>
<evidence type="ECO:0000256" key="1">
    <source>
        <dbReference type="ARBA" id="ARBA00022729"/>
    </source>
</evidence>
<dbReference type="AlphaFoldDB" id="A0A8J2U9L6"/>
<evidence type="ECO:0000256" key="4">
    <source>
        <dbReference type="HAMAP-Rule" id="MF_00925"/>
    </source>
</evidence>
<name>A0A8J2U9L6_9GAMM</name>
<dbReference type="PANTHER" id="PTHR37482">
    <property type="entry name" value="OUTER MEMBRANE PROTEIN ASSEMBLY FACTOR BAME"/>
    <property type="match status" value="1"/>
</dbReference>
<keyword evidence="3 4" id="KW-0998">Cell outer membrane</keyword>
<evidence type="ECO:0000259" key="5">
    <source>
        <dbReference type="Pfam" id="PF04355"/>
    </source>
</evidence>
<dbReference type="InterPro" id="IPR036680">
    <property type="entry name" value="SPOR-like_sf"/>
</dbReference>
<evidence type="ECO:0000313" key="7">
    <source>
        <dbReference type="Proteomes" id="UP000619743"/>
    </source>
</evidence>
<comment type="similarity">
    <text evidence="4">Belongs to the BamE family.</text>
</comment>
<dbReference type="Proteomes" id="UP000619743">
    <property type="component" value="Unassembled WGS sequence"/>
</dbReference>
<gene>
    <name evidence="4" type="primary">bamE</name>
    <name evidence="6" type="ORF">GCM10011369_32210</name>
</gene>
<keyword evidence="1 4" id="KW-0732">Signal</keyword>